<dbReference type="GO" id="GO:0005829">
    <property type="term" value="C:cytosol"/>
    <property type="evidence" value="ECO:0007669"/>
    <property type="project" value="TreeGrafter"/>
</dbReference>
<keyword evidence="1" id="KW-0805">Transcription regulation</keyword>
<organism evidence="5 6">
    <name type="scientific">Paraburkholderia caffeinitolerans</name>
    <dbReference type="NCBI Taxonomy" id="1723730"/>
    <lineage>
        <taxon>Bacteria</taxon>
        <taxon>Pseudomonadati</taxon>
        <taxon>Pseudomonadota</taxon>
        <taxon>Betaproteobacteria</taxon>
        <taxon>Burkholderiales</taxon>
        <taxon>Burkholderiaceae</taxon>
        <taxon>Paraburkholderia</taxon>
    </lineage>
</organism>
<dbReference type="Pfam" id="PF12833">
    <property type="entry name" value="HTH_18"/>
    <property type="match status" value="1"/>
</dbReference>
<keyword evidence="3" id="KW-0804">Transcription</keyword>
<evidence type="ECO:0000259" key="4">
    <source>
        <dbReference type="PROSITE" id="PS01124"/>
    </source>
</evidence>
<sequence>MLRQVLVSERSLKKAAWRVGILGWRLLADPYQIVHSTLSRQSKLISMKVPSQRRAARGLPGLDARLMHELKPGQSSKPAAMQPEDDEVPVDSSIALYRYAIERLEAQVAQSDGHPPMRKEEVELMCRCLVSCRTLDHAMQCAASFCQMLYPRAGKLLLTVREGEACFEMDSLRRTRSSAACLVDVTGLLCYLQMFSWLIGQPLRLRRAWVGHPRRSDVMPLLGLFDAPVAVGAKNYGFAFDAAVLSHPVVRQPLELDAFLADFPFQLVEAAPAVVSWTQKARGLLDAAIAREQALPSLPDLAAWFGVSEPTVRRRLAAEGTTYLALRERCLREAAERCLRDTDWAIARIASHLGFGGEEAFRRAFLRWTGHAPSRYRTRARTLLHPPPSEESIR</sequence>
<accession>A0A6J5GKW8</accession>
<dbReference type="PANTHER" id="PTHR47894">
    <property type="entry name" value="HTH-TYPE TRANSCRIPTIONAL REGULATOR GADX"/>
    <property type="match status" value="1"/>
</dbReference>
<evidence type="ECO:0000256" key="3">
    <source>
        <dbReference type="ARBA" id="ARBA00023163"/>
    </source>
</evidence>
<dbReference type="GO" id="GO:0000976">
    <property type="term" value="F:transcription cis-regulatory region binding"/>
    <property type="evidence" value="ECO:0007669"/>
    <property type="project" value="TreeGrafter"/>
</dbReference>
<keyword evidence="6" id="KW-1185">Reference proteome</keyword>
<dbReference type="PROSITE" id="PS01124">
    <property type="entry name" value="HTH_ARAC_FAMILY_2"/>
    <property type="match status" value="1"/>
</dbReference>
<evidence type="ECO:0000256" key="2">
    <source>
        <dbReference type="ARBA" id="ARBA00023125"/>
    </source>
</evidence>
<evidence type="ECO:0000313" key="6">
    <source>
        <dbReference type="Proteomes" id="UP000494119"/>
    </source>
</evidence>
<dbReference type="Proteomes" id="UP000494119">
    <property type="component" value="Unassembled WGS sequence"/>
</dbReference>
<dbReference type="SUPFAM" id="SSF46689">
    <property type="entry name" value="Homeodomain-like"/>
    <property type="match status" value="1"/>
</dbReference>
<dbReference type="SMART" id="SM00342">
    <property type="entry name" value="HTH_ARAC"/>
    <property type="match status" value="1"/>
</dbReference>
<evidence type="ECO:0000256" key="1">
    <source>
        <dbReference type="ARBA" id="ARBA00023015"/>
    </source>
</evidence>
<name>A0A6J5GKW8_9BURK</name>
<dbReference type="Pfam" id="PF12625">
    <property type="entry name" value="Arabinose_bd"/>
    <property type="match status" value="1"/>
</dbReference>
<gene>
    <name evidence="5" type="ORF">LMG28688_05513</name>
</gene>
<dbReference type="EMBL" id="CADIKL010000036">
    <property type="protein sequence ID" value="CAB3802129.1"/>
    <property type="molecule type" value="Genomic_DNA"/>
</dbReference>
<dbReference type="PANTHER" id="PTHR47894:SF1">
    <property type="entry name" value="HTH-TYPE TRANSCRIPTIONAL REGULATOR VQSM"/>
    <property type="match status" value="1"/>
</dbReference>
<dbReference type="InterPro" id="IPR032687">
    <property type="entry name" value="AraC-type_N"/>
</dbReference>
<dbReference type="InterPro" id="IPR018060">
    <property type="entry name" value="HTH_AraC"/>
</dbReference>
<dbReference type="Gene3D" id="1.10.10.60">
    <property type="entry name" value="Homeodomain-like"/>
    <property type="match status" value="1"/>
</dbReference>
<proteinExistence type="predicted"/>
<dbReference type="GO" id="GO:0003700">
    <property type="term" value="F:DNA-binding transcription factor activity"/>
    <property type="evidence" value="ECO:0007669"/>
    <property type="project" value="InterPro"/>
</dbReference>
<dbReference type="InterPro" id="IPR009057">
    <property type="entry name" value="Homeodomain-like_sf"/>
</dbReference>
<protein>
    <recommendedName>
        <fullName evidence="4">HTH araC/xylS-type domain-containing protein</fullName>
    </recommendedName>
</protein>
<feature type="domain" description="HTH araC/xylS-type" evidence="4">
    <location>
        <begin position="279"/>
        <end position="379"/>
    </location>
</feature>
<evidence type="ECO:0000313" key="5">
    <source>
        <dbReference type="EMBL" id="CAB3802129.1"/>
    </source>
</evidence>
<reference evidence="5 6" key="1">
    <citation type="submission" date="2020-04" db="EMBL/GenBank/DDBJ databases">
        <authorList>
            <person name="De Canck E."/>
        </authorList>
    </citation>
    <scope>NUCLEOTIDE SEQUENCE [LARGE SCALE GENOMIC DNA]</scope>
    <source>
        <strain evidence="5 6">LMG 28688</strain>
    </source>
</reference>
<dbReference type="AlphaFoldDB" id="A0A6J5GKW8"/>
<keyword evidence="2" id="KW-0238">DNA-binding</keyword>